<dbReference type="InterPro" id="IPR041628">
    <property type="entry name" value="ChlI/MoxR_AAA_lid"/>
</dbReference>
<dbReference type="PIRSF" id="PIRSF002849">
    <property type="entry name" value="AAA_ATPase_chaperone_MoxR_prd"/>
    <property type="match status" value="1"/>
</dbReference>
<dbReference type="CDD" id="cd00009">
    <property type="entry name" value="AAA"/>
    <property type="match status" value="1"/>
</dbReference>
<protein>
    <recommendedName>
        <fullName evidence="6">AAA+ ATPase domain-containing protein</fullName>
    </recommendedName>
</protein>
<dbReference type="Gene3D" id="3.40.50.300">
    <property type="entry name" value="P-loop containing nucleotide triphosphate hydrolases"/>
    <property type="match status" value="1"/>
</dbReference>
<dbReference type="FunFam" id="3.40.50.300:FF:000640">
    <property type="entry name" value="MoxR family ATPase"/>
    <property type="match status" value="1"/>
</dbReference>
<proteinExistence type="predicted"/>
<evidence type="ECO:0000256" key="2">
    <source>
        <dbReference type="ARBA" id="ARBA00022840"/>
    </source>
</evidence>
<dbReference type="Gene3D" id="1.10.8.80">
    <property type="entry name" value="Magnesium chelatase subunit I, C-Terminal domain"/>
    <property type="match status" value="1"/>
</dbReference>
<evidence type="ECO:0000259" key="3">
    <source>
        <dbReference type="Pfam" id="PF07726"/>
    </source>
</evidence>
<dbReference type="EMBL" id="LAZR01000003">
    <property type="protein sequence ID" value="KKO11178.1"/>
    <property type="molecule type" value="Genomic_DNA"/>
</dbReference>
<evidence type="ECO:0008006" key="6">
    <source>
        <dbReference type="Google" id="ProtNLM"/>
    </source>
</evidence>
<feature type="domain" description="ChlI/MoxR AAA lid" evidence="4">
    <location>
        <begin position="261"/>
        <end position="328"/>
    </location>
</feature>
<evidence type="ECO:0000256" key="1">
    <source>
        <dbReference type="ARBA" id="ARBA00022741"/>
    </source>
</evidence>
<dbReference type="PANTHER" id="PTHR42759">
    <property type="entry name" value="MOXR FAMILY PROTEIN"/>
    <property type="match status" value="1"/>
</dbReference>
<dbReference type="GO" id="GO:0016887">
    <property type="term" value="F:ATP hydrolysis activity"/>
    <property type="evidence" value="ECO:0007669"/>
    <property type="project" value="InterPro"/>
</dbReference>
<reference evidence="5" key="1">
    <citation type="journal article" date="2015" name="Nature">
        <title>Complex archaea that bridge the gap between prokaryotes and eukaryotes.</title>
        <authorList>
            <person name="Spang A."/>
            <person name="Saw J.H."/>
            <person name="Jorgensen S.L."/>
            <person name="Zaremba-Niedzwiedzka K."/>
            <person name="Martijn J."/>
            <person name="Lind A.E."/>
            <person name="van Eijk R."/>
            <person name="Schleper C."/>
            <person name="Guy L."/>
            <person name="Ettema T.J."/>
        </authorList>
    </citation>
    <scope>NUCLEOTIDE SEQUENCE</scope>
</reference>
<gene>
    <name evidence="5" type="ORF">LCGC14_0016540</name>
</gene>
<dbReference type="InterPro" id="IPR027417">
    <property type="entry name" value="P-loop_NTPase"/>
</dbReference>
<dbReference type="GO" id="GO:0005524">
    <property type="term" value="F:ATP binding"/>
    <property type="evidence" value="ECO:0007669"/>
    <property type="project" value="UniProtKB-KW"/>
</dbReference>
<dbReference type="AlphaFoldDB" id="A0A0F9WFA9"/>
<dbReference type="InterPro" id="IPR050764">
    <property type="entry name" value="CbbQ/NirQ/NorQ/GpvN"/>
</dbReference>
<keyword evidence="1" id="KW-0547">Nucleotide-binding</keyword>
<keyword evidence="2" id="KW-0067">ATP-binding</keyword>
<sequence length="340" mass="37914">MADQVQPLAQADIKMLERISSGYQQLRTEIAKAIIGQEDVVRDLLAAIFCQGHVLVIGVPGLAKTLLVKTLAQSLGWTFNRIQFTPDMMPADITGMELLQDDPTSGRRDWRFMRGPIFANIILADEINRTPPKTQSALLEAMQEYQVTSMGHTHPIEQPFIVVATQNPIEQEGTYPLPEAQLDRFMFSLWIDYPSTDEEEEIVLGTTGPRDVNIQHVFTRDEMAQFQELVLQIPVSRHVVSYAVAIARSSRPQGPTASDYVKRYVEWGAGLRASQYMVLAAKSLAAFEGEPTVSAKHVRQAAPLVLRHRILPNYNATGDGVTAQQITDRVLADTKEPDYA</sequence>
<dbReference type="SUPFAM" id="SSF52540">
    <property type="entry name" value="P-loop containing nucleoside triphosphate hydrolases"/>
    <property type="match status" value="1"/>
</dbReference>
<feature type="domain" description="ATPase AAA-3" evidence="3">
    <location>
        <begin position="53"/>
        <end position="187"/>
    </location>
</feature>
<evidence type="ECO:0000259" key="4">
    <source>
        <dbReference type="Pfam" id="PF17863"/>
    </source>
</evidence>
<comment type="caution">
    <text evidence="5">The sequence shown here is derived from an EMBL/GenBank/DDBJ whole genome shotgun (WGS) entry which is preliminary data.</text>
</comment>
<dbReference type="Pfam" id="PF17863">
    <property type="entry name" value="AAA_lid_2"/>
    <property type="match status" value="1"/>
</dbReference>
<accession>A0A0F9WFA9</accession>
<evidence type="ECO:0000313" key="5">
    <source>
        <dbReference type="EMBL" id="KKO11178.1"/>
    </source>
</evidence>
<name>A0A0F9WFA9_9ZZZZ</name>
<dbReference type="PANTHER" id="PTHR42759:SF1">
    <property type="entry name" value="MAGNESIUM-CHELATASE SUBUNIT CHLD"/>
    <property type="match status" value="1"/>
</dbReference>
<dbReference type="InterPro" id="IPR011703">
    <property type="entry name" value="ATPase_AAA-3"/>
</dbReference>
<dbReference type="Pfam" id="PF07726">
    <property type="entry name" value="AAA_3"/>
    <property type="match status" value="1"/>
</dbReference>
<organism evidence="5">
    <name type="scientific">marine sediment metagenome</name>
    <dbReference type="NCBI Taxonomy" id="412755"/>
    <lineage>
        <taxon>unclassified sequences</taxon>
        <taxon>metagenomes</taxon>
        <taxon>ecological metagenomes</taxon>
    </lineage>
</organism>